<dbReference type="AlphaFoldDB" id="A0A6G8AP38"/>
<sequence>MVILTNNPKIANLKTSEKIDYQEVDYQTILVIAKRYVVEGKQTLLIHPLSGSIKPNETIYKTIILTDSEKEEIDLESLILIESAEAVVEKFLNNQPVPNWNEKILTDFAWVDYYIMMSTFERIGLKVS</sequence>
<dbReference type="RefSeq" id="WP_166008083.1">
    <property type="nucleotide sequence ID" value="NZ_CP049886.1"/>
</dbReference>
<keyword evidence="2" id="KW-1185">Reference proteome</keyword>
<name>A0A6G8AP38_9ENTE</name>
<dbReference type="KEGG" id="vah:G7081_06185"/>
<dbReference type="NCBIfam" id="NF038093">
    <property type="entry name" value="GrdX"/>
    <property type="match status" value="1"/>
</dbReference>
<dbReference type="InterPro" id="IPR047735">
    <property type="entry name" value="GrdX-like"/>
</dbReference>
<gene>
    <name evidence="1" type="ORF">G7081_06185</name>
</gene>
<dbReference type="EMBL" id="CP049886">
    <property type="protein sequence ID" value="QIL46695.1"/>
    <property type="molecule type" value="Genomic_DNA"/>
</dbReference>
<organism evidence="1 2">
    <name type="scientific">Vagococcus coleopterorum</name>
    <dbReference type="NCBI Taxonomy" id="2714946"/>
    <lineage>
        <taxon>Bacteria</taxon>
        <taxon>Bacillati</taxon>
        <taxon>Bacillota</taxon>
        <taxon>Bacilli</taxon>
        <taxon>Lactobacillales</taxon>
        <taxon>Enterococcaceae</taxon>
        <taxon>Vagococcus</taxon>
    </lineage>
</organism>
<reference evidence="1 2" key="1">
    <citation type="submission" date="2020-03" db="EMBL/GenBank/DDBJ databases">
        <title>Vagococcus sp. nov., isolated from beetles.</title>
        <authorList>
            <person name="Hyun D.-W."/>
            <person name="Bae J.-W."/>
        </authorList>
    </citation>
    <scope>NUCLEOTIDE SEQUENCE [LARGE SCALE GENOMIC DNA]</scope>
    <source>
        <strain evidence="1 2">HDW17A</strain>
    </source>
</reference>
<protein>
    <recommendedName>
        <fullName evidence="3">GrdX protein</fullName>
    </recommendedName>
</protein>
<dbReference type="Proteomes" id="UP000500890">
    <property type="component" value="Chromosome"/>
</dbReference>
<evidence type="ECO:0008006" key="3">
    <source>
        <dbReference type="Google" id="ProtNLM"/>
    </source>
</evidence>
<evidence type="ECO:0000313" key="2">
    <source>
        <dbReference type="Proteomes" id="UP000500890"/>
    </source>
</evidence>
<evidence type="ECO:0000313" key="1">
    <source>
        <dbReference type="EMBL" id="QIL46695.1"/>
    </source>
</evidence>
<accession>A0A6G8AP38</accession>
<proteinExistence type="predicted"/>